<evidence type="ECO:0000313" key="2">
    <source>
        <dbReference type="EMBL" id="KAK0491997.1"/>
    </source>
</evidence>
<accession>A0AA39UJJ4</accession>
<feature type="compositionally biased region" description="Polar residues" evidence="1">
    <location>
        <begin position="99"/>
        <end position="114"/>
    </location>
</feature>
<dbReference type="EMBL" id="JAUEPU010000032">
    <property type="protein sequence ID" value="KAK0491997.1"/>
    <property type="molecule type" value="Genomic_DNA"/>
</dbReference>
<reference evidence="2" key="1">
    <citation type="submission" date="2023-06" db="EMBL/GenBank/DDBJ databases">
        <authorList>
            <consortium name="Lawrence Berkeley National Laboratory"/>
            <person name="Ahrendt S."/>
            <person name="Sahu N."/>
            <person name="Indic B."/>
            <person name="Wong-Bajracharya J."/>
            <person name="Merenyi Z."/>
            <person name="Ke H.-M."/>
            <person name="Monk M."/>
            <person name="Kocsube S."/>
            <person name="Drula E."/>
            <person name="Lipzen A."/>
            <person name="Balint B."/>
            <person name="Henrissat B."/>
            <person name="Andreopoulos B."/>
            <person name="Martin F.M."/>
            <person name="Harder C.B."/>
            <person name="Rigling D."/>
            <person name="Ford K.L."/>
            <person name="Foster G.D."/>
            <person name="Pangilinan J."/>
            <person name="Papanicolaou A."/>
            <person name="Barry K."/>
            <person name="LaButti K."/>
            <person name="Viragh M."/>
            <person name="Koriabine M."/>
            <person name="Yan M."/>
            <person name="Riley R."/>
            <person name="Champramary S."/>
            <person name="Plett K.L."/>
            <person name="Tsai I.J."/>
            <person name="Slot J."/>
            <person name="Sipos G."/>
            <person name="Plett J."/>
            <person name="Nagy L.G."/>
            <person name="Grigoriev I.V."/>
        </authorList>
    </citation>
    <scope>NUCLEOTIDE SEQUENCE</scope>
    <source>
        <strain evidence="2">HWK02</strain>
    </source>
</reference>
<feature type="compositionally biased region" description="Pro residues" evidence="1">
    <location>
        <begin position="146"/>
        <end position="157"/>
    </location>
</feature>
<proteinExistence type="predicted"/>
<name>A0AA39UJJ4_9AGAR</name>
<organism evidence="2 3">
    <name type="scientific">Armillaria luteobubalina</name>
    <dbReference type="NCBI Taxonomy" id="153913"/>
    <lineage>
        <taxon>Eukaryota</taxon>
        <taxon>Fungi</taxon>
        <taxon>Dikarya</taxon>
        <taxon>Basidiomycota</taxon>
        <taxon>Agaricomycotina</taxon>
        <taxon>Agaricomycetes</taxon>
        <taxon>Agaricomycetidae</taxon>
        <taxon>Agaricales</taxon>
        <taxon>Marasmiineae</taxon>
        <taxon>Physalacriaceae</taxon>
        <taxon>Armillaria</taxon>
    </lineage>
</organism>
<dbReference type="AlphaFoldDB" id="A0AA39UJJ4"/>
<evidence type="ECO:0000313" key="3">
    <source>
        <dbReference type="Proteomes" id="UP001175228"/>
    </source>
</evidence>
<gene>
    <name evidence="2" type="ORF">EDD18DRAFT_1358417</name>
</gene>
<evidence type="ECO:0000256" key="1">
    <source>
        <dbReference type="SAM" id="MobiDB-lite"/>
    </source>
</evidence>
<protein>
    <submittedName>
        <fullName evidence="2">Uncharacterized protein</fullName>
    </submittedName>
</protein>
<sequence length="305" mass="33659">MNPEHGFRCSIEADRPTDLRSSGCAASFFAFHYHLADDDDPPHHRRSFSACEAYQQATDDDDDDDDLVDDDDDEHKLCRGLVGRRGWEEGREGVDRWAPQTSGHRQPTTTTTNEPFWESMQDPSTEGMRPTPPVRPHNRAHRWHPPPRPTSPSPTPPRTHTDSMSVHLPLFEWGNTTATSVFSPDPTVTRRPPTIPNPALSVVPPVLLASSVSRNLTTTIFDTGESNSTTIPTPFSPLAVERLSQPAPNVFAAHKQTTGPIATDGYRIRRATCSPPTPHRAQGSPIPARCPTACATTGFFFSLKN</sequence>
<comment type="caution">
    <text evidence="2">The sequence shown here is derived from an EMBL/GenBank/DDBJ whole genome shotgun (WGS) entry which is preliminary data.</text>
</comment>
<dbReference type="Proteomes" id="UP001175228">
    <property type="component" value="Unassembled WGS sequence"/>
</dbReference>
<feature type="region of interest" description="Disordered" evidence="1">
    <location>
        <begin position="88"/>
        <end position="162"/>
    </location>
</feature>
<feature type="compositionally biased region" description="Basic residues" evidence="1">
    <location>
        <begin position="136"/>
        <end position="145"/>
    </location>
</feature>
<keyword evidence="3" id="KW-1185">Reference proteome</keyword>